<feature type="domain" description="DUF4131" evidence="8">
    <location>
        <begin position="69"/>
        <end position="219"/>
    </location>
</feature>
<evidence type="ECO:0000313" key="9">
    <source>
        <dbReference type="EMBL" id="TSB04626.1"/>
    </source>
</evidence>
<dbReference type="NCBIfam" id="TIGR00360">
    <property type="entry name" value="ComEC_N-term"/>
    <property type="match status" value="1"/>
</dbReference>
<keyword evidence="2" id="KW-1003">Cell membrane</keyword>
<dbReference type="AlphaFoldDB" id="A0A553WIW7"/>
<gene>
    <name evidence="9" type="ORF">FOM92_04210</name>
</gene>
<evidence type="ECO:0000256" key="5">
    <source>
        <dbReference type="ARBA" id="ARBA00023136"/>
    </source>
</evidence>
<dbReference type="InterPro" id="IPR025405">
    <property type="entry name" value="DUF4131"/>
</dbReference>
<evidence type="ECO:0000256" key="6">
    <source>
        <dbReference type="SAM" id="Phobius"/>
    </source>
</evidence>
<feature type="transmembrane region" description="Helical" evidence="6">
    <location>
        <begin position="388"/>
        <end position="406"/>
    </location>
</feature>
<dbReference type="PANTHER" id="PTHR30619:SF1">
    <property type="entry name" value="RECOMBINATION PROTEIN 2"/>
    <property type="match status" value="1"/>
</dbReference>
<feature type="transmembrane region" description="Helical" evidence="6">
    <location>
        <begin position="454"/>
        <end position="477"/>
    </location>
</feature>
<proteinExistence type="predicted"/>
<sequence length="722" mass="77755">MIGFFGSLLRRNVRPNFRPNFQPNFRKVPIAPVLDQWLEREREQLPLWVPVGIGSGIGVWQVAGDSALFPMLIISASIALLGFAIGFHQRIARVLGVAALSLLLGFAAISVKSAIVAAPVLQKVWTGSLYGRIDKIEYVGARDVVRVELATKESQGLPPKVRLNLTHDQIGKLSLNVGTIIQVRARLMPPNGPILPGSYDFARRAWFQQIGATGRALGPVVVYGATGSSSRMPDIRNSLTRHIISAMPQGTGEIGAALVTGDQANIDPQDAQAMRDSGMAHLLSISGLHVTAVVGFLFLLASRAIALFPVVALRYPVPLLAGGFAALGAVAYTLLAGAEVPTVRSCIAALLVLLALAIGREALTLRLVAAGAIIVLLFWPEAMAGPSFQLSFAAVATIVILHESRWMKRWTERRDETWMARAMRGGVALIVTGLAIEVILAPITLYHFHRTGMYSAFANVLAIPLTTFVIMPAQAAALMLDIVGVGGPAWWIAGQGINTILALAHSVSRLPGAVTMMPAMPVWAFVMMIFGGLWFGLLKSRICIAGLLPVAIGFGAMLSAPRPDILVTADGKHVALSGQDGRVTLLRGRTGDYIRDMMLESMGALVDPIDIEQWPDANCSPDICVIQIRNGNRIWSLMATRTVYPIPELEMAAACRRADIVVSDRRLPASCQPQWLKADRNMLSESGGLAFYLANGVVHSVEDESANRPWANAARIYPQESQ</sequence>
<reference evidence="9 10" key="1">
    <citation type="submission" date="2019-07" db="EMBL/GenBank/DDBJ databases">
        <authorList>
            <person name="Park M."/>
        </authorList>
    </citation>
    <scope>NUCLEOTIDE SEQUENCE [LARGE SCALE GENOMIC DNA]</scope>
    <source>
        <strain evidence="9 10">KCTC32445</strain>
    </source>
</reference>
<evidence type="ECO:0000313" key="10">
    <source>
        <dbReference type="Proteomes" id="UP000320160"/>
    </source>
</evidence>
<feature type="transmembrane region" description="Helical" evidence="6">
    <location>
        <begin position="427"/>
        <end position="448"/>
    </location>
</feature>
<comment type="caution">
    <text evidence="9">The sequence shown here is derived from an EMBL/GenBank/DDBJ whole genome shotgun (WGS) entry which is preliminary data.</text>
</comment>
<organism evidence="9 10">
    <name type="scientific">Sphingorhabdus contaminans</name>
    <dbReference type="NCBI Taxonomy" id="1343899"/>
    <lineage>
        <taxon>Bacteria</taxon>
        <taxon>Pseudomonadati</taxon>
        <taxon>Pseudomonadota</taxon>
        <taxon>Alphaproteobacteria</taxon>
        <taxon>Sphingomonadales</taxon>
        <taxon>Sphingomonadaceae</taxon>
        <taxon>Sphingorhabdus</taxon>
    </lineage>
</organism>
<keyword evidence="5 6" id="KW-0472">Membrane</keyword>
<feature type="transmembrane region" description="Helical" evidence="6">
    <location>
        <begin position="279"/>
        <end position="301"/>
    </location>
</feature>
<dbReference type="Pfam" id="PF03772">
    <property type="entry name" value="Competence"/>
    <property type="match status" value="1"/>
</dbReference>
<dbReference type="Pfam" id="PF13567">
    <property type="entry name" value="DUF4131"/>
    <property type="match status" value="1"/>
</dbReference>
<keyword evidence="4 6" id="KW-1133">Transmembrane helix</keyword>
<feature type="domain" description="ComEC/Rec2-related protein" evidence="7">
    <location>
        <begin position="258"/>
        <end position="540"/>
    </location>
</feature>
<accession>A0A553WIW7</accession>
<dbReference type="PANTHER" id="PTHR30619">
    <property type="entry name" value="DNA INTERNALIZATION/COMPETENCE PROTEIN COMEC/REC2"/>
    <property type="match status" value="1"/>
</dbReference>
<evidence type="ECO:0000256" key="1">
    <source>
        <dbReference type="ARBA" id="ARBA00004651"/>
    </source>
</evidence>
<protein>
    <submittedName>
        <fullName evidence="9">ComEC family competence protein</fullName>
    </submittedName>
</protein>
<feature type="transmembrane region" description="Helical" evidence="6">
    <location>
        <begin position="365"/>
        <end position="382"/>
    </location>
</feature>
<dbReference type="InterPro" id="IPR052159">
    <property type="entry name" value="Competence_DNA_uptake"/>
</dbReference>
<evidence type="ECO:0000256" key="3">
    <source>
        <dbReference type="ARBA" id="ARBA00022692"/>
    </source>
</evidence>
<dbReference type="Proteomes" id="UP000320160">
    <property type="component" value="Unassembled WGS sequence"/>
</dbReference>
<dbReference type="EMBL" id="VKKU01000001">
    <property type="protein sequence ID" value="TSB04626.1"/>
    <property type="molecule type" value="Genomic_DNA"/>
</dbReference>
<evidence type="ECO:0000259" key="8">
    <source>
        <dbReference type="Pfam" id="PF13567"/>
    </source>
</evidence>
<feature type="transmembrane region" description="Helical" evidence="6">
    <location>
        <begin position="542"/>
        <end position="560"/>
    </location>
</feature>
<feature type="transmembrane region" description="Helical" evidence="6">
    <location>
        <begin position="313"/>
        <end position="335"/>
    </location>
</feature>
<name>A0A553WIW7_9SPHN</name>
<comment type="subcellular location">
    <subcellularLocation>
        <location evidence="1">Cell membrane</location>
        <topology evidence="1">Multi-pass membrane protein</topology>
    </subcellularLocation>
</comment>
<feature type="transmembrane region" description="Helical" evidence="6">
    <location>
        <begin position="513"/>
        <end position="535"/>
    </location>
</feature>
<evidence type="ECO:0000259" key="7">
    <source>
        <dbReference type="Pfam" id="PF03772"/>
    </source>
</evidence>
<keyword evidence="3 6" id="KW-0812">Transmembrane</keyword>
<dbReference type="GO" id="GO:0005886">
    <property type="term" value="C:plasma membrane"/>
    <property type="evidence" value="ECO:0007669"/>
    <property type="project" value="UniProtKB-SubCell"/>
</dbReference>
<feature type="transmembrane region" description="Helical" evidence="6">
    <location>
        <begin position="341"/>
        <end position="358"/>
    </location>
</feature>
<dbReference type="InterPro" id="IPR004477">
    <property type="entry name" value="ComEC_N"/>
</dbReference>
<feature type="transmembrane region" description="Helical" evidence="6">
    <location>
        <begin position="45"/>
        <end position="63"/>
    </location>
</feature>
<evidence type="ECO:0000256" key="4">
    <source>
        <dbReference type="ARBA" id="ARBA00022989"/>
    </source>
</evidence>
<feature type="transmembrane region" description="Helical" evidence="6">
    <location>
        <begin position="94"/>
        <end position="121"/>
    </location>
</feature>
<keyword evidence="10" id="KW-1185">Reference proteome</keyword>
<evidence type="ECO:0000256" key="2">
    <source>
        <dbReference type="ARBA" id="ARBA00022475"/>
    </source>
</evidence>
<dbReference type="OrthoDB" id="9790149at2"/>
<feature type="transmembrane region" description="Helical" evidence="6">
    <location>
        <begin position="69"/>
        <end position="87"/>
    </location>
</feature>
<feature type="transmembrane region" description="Helical" evidence="6">
    <location>
        <begin position="489"/>
        <end position="507"/>
    </location>
</feature>